<keyword evidence="3" id="KW-1185">Reference proteome</keyword>
<name>A0ABD3RK54_9STRA</name>
<evidence type="ECO:0000313" key="3">
    <source>
        <dbReference type="Proteomes" id="UP001530377"/>
    </source>
</evidence>
<feature type="region of interest" description="Disordered" evidence="1">
    <location>
        <begin position="1"/>
        <end position="82"/>
    </location>
</feature>
<comment type="caution">
    <text evidence="2">The sequence shown here is derived from an EMBL/GenBank/DDBJ whole genome shotgun (WGS) entry which is preliminary data.</text>
</comment>
<dbReference type="Proteomes" id="UP001530377">
    <property type="component" value="Unassembled WGS sequence"/>
</dbReference>
<protein>
    <submittedName>
        <fullName evidence="2">Uncharacterized protein</fullName>
    </submittedName>
</protein>
<evidence type="ECO:0000256" key="1">
    <source>
        <dbReference type="SAM" id="MobiDB-lite"/>
    </source>
</evidence>
<organism evidence="2 3">
    <name type="scientific">Cyclostephanos tholiformis</name>
    <dbReference type="NCBI Taxonomy" id="382380"/>
    <lineage>
        <taxon>Eukaryota</taxon>
        <taxon>Sar</taxon>
        <taxon>Stramenopiles</taxon>
        <taxon>Ochrophyta</taxon>
        <taxon>Bacillariophyta</taxon>
        <taxon>Coscinodiscophyceae</taxon>
        <taxon>Thalassiosirophycidae</taxon>
        <taxon>Stephanodiscales</taxon>
        <taxon>Stephanodiscaceae</taxon>
        <taxon>Cyclostephanos</taxon>
    </lineage>
</organism>
<sequence>MRLPSPPSPRRATVDVIPSSSSRPPSWQPVVASGIRMIGGEEGAADDSTATTIEDSAPPTGVEDERRPEEDEKEEERKTKEVEELKLSIASLESSLKAKRSQLSNLKDQADKYSSAGYARQVASVEHAKRVHGANVADDKTAARASMLRSFLPTFDELDVLGGRYNRNAFARTFDSGLRSPPLVAPLSLVGCCIPGAPAYCTDGCCVSCHHAAAFCGPTPLTSHL</sequence>
<gene>
    <name evidence="2" type="ORF">ACHAXA_008404</name>
</gene>
<dbReference type="EMBL" id="JALLPB020000569">
    <property type="protein sequence ID" value="KAL3807900.1"/>
    <property type="molecule type" value="Genomic_DNA"/>
</dbReference>
<feature type="compositionally biased region" description="Basic and acidic residues" evidence="1">
    <location>
        <begin position="63"/>
        <end position="82"/>
    </location>
</feature>
<evidence type="ECO:0000313" key="2">
    <source>
        <dbReference type="EMBL" id="KAL3807900.1"/>
    </source>
</evidence>
<dbReference type="AlphaFoldDB" id="A0ABD3RK54"/>
<reference evidence="2 3" key="1">
    <citation type="submission" date="2024-10" db="EMBL/GenBank/DDBJ databases">
        <title>Updated reference genomes for cyclostephanoid diatoms.</title>
        <authorList>
            <person name="Roberts W.R."/>
            <person name="Alverson A.J."/>
        </authorList>
    </citation>
    <scope>NUCLEOTIDE SEQUENCE [LARGE SCALE GENOMIC DNA]</scope>
    <source>
        <strain evidence="2 3">AJA228-03</strain>
    </source>
</reference>
<accession>A0ABD3RK54</accession>
<proteinExistence type="predicted"/>